<comment type="caution">
    <text evidence="1">The sequence shown here is derived from an EMBL/GenBank/DDBJ whole genome shotgun (WGS) entry which is preliminary data.</text>
</comment>
<gene>
    <name evidence="1" type="ORF">D2L64_02255</name>
</gene>
<name>A0A418N1C4_9ACTN</name>
<dbReference type="EMBL" id="QXEC01000001">
    <property type="protein sequence ID" value="RIV41529.1"/>
    <property type="molecule type" value="Genomic_DNA"/>
</dbReference>
<protein>
    <submittedName>
        <fullName evidence="1">HEXXH motif domain-containing protein</fullName>
    </submittedName>
</protein>
<accession>A0A418N1C4</accession>
<evidence type="ECO:0000313" key="2">
    <source>
        <dbReference type="Proteomes" id="UP000283832"/>
    </source>
</evidence>
<dbReference type="Proteomes" id="UP000283832">
    <property type="component" value="Unassembled WGS sequence"/>
</dbReference>
<dbReference type="NCBIfam" id="TIGR04267">
    <property type="entry name" value="mod_HExxH"/>
    <property type="match status" value="1"/>
</dbReference>
<keyword evidence="2" id="KW-1185">Reference proteome</keyword>
<evidence type="ECO:0000313" key="1">
    <source>
        <dbReference type="EMBL" id="RIV41529.1"/>
    </source>
</evidence>
<reference evidence="1 2" key="1">
    <citation type="submission" date="2018-08" db="EMBL/GenBank/DDBJ databases">
        <title>Jishengella sp. nov., isolated from a root of Azadirachta indica A. Juss. var. siamensis Valenton.</title>
        <authorList>
            <person name="Kuncharoen N."/>
            <person name="Tanasupawat S."/>
            <person name="Kudo T."/>
            <person name="Ohkuma M."/>
        </authorList>
    </citation>
    <scope>NUCLEOTIDE SEQUENCE [LARGE SCALE GENOMIC DNA]</scope>
    <source>
        <strain evidence="1 2">AZ1-13</strain>
    </source>
</reference>
<proteinExistence type="predicted"/>
<organism evidence="1 2">
    <name type="scientific">Micromonospora radicis</name>
    <dbReference type="NCBI Taxonomy" id="1894971"/>
    <lineage>
        <taxon>Bacteria</taxon>
        <taxon>Bacillati</taxon>
        <taxon>Actinomycetota</taxon>
        <taxon>Actinomycetes</taxon>
        <taxon>Micromonosporales</taxon>
        <taxon>Micromonosporaceae</taxon>
        <taxon>Micromonospora</taxon>
    </lineage>
</organism>
<dbReference type="AlphaFoldDB" id="A0A418N1C4"/>
<sequence>MIPTVHRLPRSVLDELATGRGGADAVAWLRAGQHSKAMLLVRAMLLLLRQTGHPDRAAVEAGYRLLTRLPPAQRAAALGHPPVAAWAFGTTALLAEGRAAQTHPGLLAAVAATAAVRAGADADLDVPLPSGAAGRLELPGLGTARLPATAVRARIRVGDGHAWATGAGIRVDLGAPHDPRWQPTPRLELTHRGLPLSVLVETGGWRHVPGIAADHRLGAPLTGPWRARLDGAWRILVEHHRPVAEEISGVLRALVPVPAPPAGSRSGTFHHAFGSVAMSLPPDAHSAAVVLAHEIQHAKLAALTDMFALLDPGPPEHFYAPWRTDPRPLEGLLHGAYAHLGVAGFWRRQARVTGAGAARHRAEVEFARWTRAAADTVRVLAAQRRLTRVGRHLVDGMAGVLARWTAEPVDAAAVAEARRLLHAHRVRWARDRAPTG</sequence>
<dbReference type="InterPro" id="IPR026337">
    <property type="entry name" value="AKG_HExxH"/>
</dbReference>